<evidence type="ECO:0000313" key="3">
    <source>
        <dbReference type="Proteomes" id="UP001633002"/>
    </source>
</evidence>
<dbReference type="Proteomes" id="UP001633002">
    <property type="component" value="Unassembled WGS sequence"/>
</dbReference>
<dbReference type="EMBL" id="JBJQOH010000004">
    <property type="protein sequence ID" value="KAL3686938.1"/>
    <property type="molecule type" value="Genomic_DNA"/>
</dbReference>
<feature type="compositionally biased region" description="Basic residues" evidence="1">
    <location>
        <begin position="305"/>
        <end position="315"/>
    </location>
</feature>
<feature type="compositionally biased region" description="Polar residues" evidence="1">
    <location>
        <begin position="277"/>
        <end position="287"/>
    </location>
</feature>
<accession>A0ABD3H659</accession>
<organism evidence="2 3">
    <name type="scientific">Riccia sorocarpa</name>
    <dbReference type="NCBI Taxonomy" id="122646"/>
    <lineage>
        <taxon>Eukaryota</taxon>
        <taxon>Viridiplantae</taxon>
        <taxon>Streptophyta</taxon>
        <taxon>Embryophyta</taxon>
        <taxon>Marchantiophyta</taxon>
        <taxon>Marchantiopsida</taxon>
        <taxon>Marchantiidae</taxon>
        <taxon>Marchantiales</taxon>
        <taxon>Ricciaceae</taxon>
        <taxon>Riccia</taxon>
    </lineage>
</organism>
<feature type="compositionally biased region" description="Basic and acidic residues" evidence="1">
    <location>
        <begin position="202"/>
        <end position="214"/>
    </location>
</feature>
<sequence length="382" mass="42630">MIRYFLQTEMPEQVGRRECRSWSPEKGLLLLQTIPTAKASTARHIIKSWIQIRAHLRLDSKDLALPESLTLYQVTLLTSQEVLSNDQRLKEEQAVGLTKLAPEYFVRPTLSSKTVGAGAGATIEAAGKDGRSPPASGSACSQVTVPRTTCQSDGALIKGASHGRIDGTTSGGKTYPRESNSGFGEFYVKGFFTNSRAQRMRVATESKIPTDPDSRLSTSGNREQLLRIQQCVEMAAQYLIAPGDKRNNQHINKGSSRQDRRSNTFPKSPQHVRRPSFSMNGQPSNIRARQHSLVNHKFTGGSSRTSRRRSHRSHNTGRDFNSTAPFFASPKRKQLTSGFLRSAPELRDIEAYGRSRRAKRSDRNLNRINYSSNETYSIYPTQ</sequence>
<feature type="region of interest" description="Disordered" evidence="1">
    <location>
        <begin position="243"/>
        <end position="324"/>
    </location>
</feature>
<proteinExistence type="predicted"/>
<comment type="caution">
    <text evidence="2">The sequence shown here is derived from an EMBL/GenBank/DDBJ whole genome shotgun (WGS) entry which is preliminary data.</text>
</comment>
<dbReference type="AlphaFoldDB" id="A0ABD3H659"/>
<gene>
    <name evidence="2" type="ORF">R1sor_013247</name>
</gene>
<evidence type="ECO:0000256" key="1">
    <source>
        <dbReference type="SAM" id="MobiDB-lite"/>
    </source>
</evidence>
<evidence type="ECO:0000313" key="2">
    <source>
        <dbReference type="EMBL" id="KAL3686938.1"/>
    </source>
</evidence>
<keyword evidence="3" id="KW-1185">Reference proteome</keyword>
<reference evidence="2 3" key="1">
    <citation type="submission" date="2024-09" db="EMBL/GenBank/DDBJ databases">
        <title>Chromosome-scale assembly of Riccia sorocarpa.</title>
        <authorList>
            <person name="Paukszto L."/>
        </authorList>
    </citation>
    <scope>NUCLEOTIDE SEQUENCE [LARGE SCALE GENOMIC DNA]</scope>
    <source>
        <strain evidence="2">LP-2024</strain>
        <tissue evidence="2">Aerial parts of the thallus</tissue>
    </source>
</reference>
<protein>
    <submittedName>
        <fullName evidence="2">Uncharacterized protein</fullName>
    </submittedName>
</protein>
<name>A0ABD3H659_9MARC</name>
<feature type="region of interest" description="Disordered" evidence="1">
    <location>
        <begin position="202"/>
        <end position="221"/>
    </location>
</feature>